<evidence type="ECO:0000256" key="2">
    <source>
        <dbReference type="ARBA" id="ARBA00012438"/>
    </source>
</evidence>
<feature type="compositionally biased region" description="Low complexity" evidence="9">
    <location>
        <begin position="537"/>
        <end position="555"/>
    </location>
</feature>
<dbReference type="SUPFAM" id="SSF55874">
    <property type="entry name" value="ATPase domain of HSP90 chaperone/DNA topoisomerase II/histidine kinase"/>
    <property type="match status" value="1"/>
</dbReference>
<dbReference type="EC" id="2.7.13.3" evidence="2"/>
<dbReference type="GO" id="GO:0000155">
    <property type="term" value="F:phosphorelay sensor kinase activity"/>
    <property type="evidence" value="ECO:0007669"/>
    <property type="project" value="InterPro"/>
</dbReference>
<dbReference type="GO" id="GO:0005524">
    <property type="term" value="F:ATP binding"/>
    <property type="evidence" value="ECO:0007669"/>
    <property type="project" value="UniProtKB-KW"/>
</dbReference>
<keyword evidence="6 12" id="KW-0418">Kinase</keyword>
<feature type="compositionally biased region" description="Gly residues" evidence="9">
    <location>
        <begin position="292"/>
        <end position="304"/>
    </location>
</feature>
<dbReference type="Gene3D" id="3.30.565.10">
    <property type="entry name" value="Histidine kinase-like ATPase, C-terminal domain"/>
    <property type="match status" value="1"/>
</dbReference>
<feature type="compositionally biased region" description="Low complexity" evidence="9">
    <location>
        <begin position="185"/>
        <end position="212"/>
    </location>
</feature>
<dbReference type="Pfam" id="PF07730">
    <property type="entry name" value="HisKA_3"/>
    <property type="match status" value="1"/>
</dbReference>
<accession>A0A4Y3R8B1</accession>
<dbReference type="PANTHER" id="PTHR24421">
    <property type="entry name" value="NITRATE/NITRITE SENSOR PROTEIN NARX-RELATED"/>
    <property type="match status" value="1"/>
</dbReference>
<dbReference type="InterPro" id="IPR011712">
    <property type="entry name" value="Sig_transdc_His_kin_sub3_dim/P"/>
</dbReference>
<dbReference type="AlphaFoldDB" id="A0A4Y3R8B1"/>
<dbReference type="EMBL" id="BJMM01000027">
    <property type="protein sequence ID" value="GEB52080.1"/>
    <property type="molecule type" value="Genomic_DNA"/>
</dbReference>
<name>A0A4Y3R8B1_STRCI</name>
<comment type="catalytic activity">
    <reaction evidence="1">
        <text>ATP + protein L-histidine = ADP + protein N-phospho-L-histidine.</text>
        <dbReference type="EC" id="2.7.13.3"/>
    </reaction>
</comment>
<evidence type="ECO:0000256" key="3">
    <source>
        <dbReference type="ARBA" id="ARBA00022553"/>
    </source>
</evidence>
<evidence type="ECO:0000313" key="12">
    <source>
        <dbReference type="EMBL" id="GEB52080.1"/>
    </source>
</evidence>
<evidence type="ECO:0000256" key="1">
    <source>
        <dbReference type="ARBA" id="ARBA00000085"/>
    </source>
</evidence>
<keyword evidence="3" id="KW-0597">Phosphoprotein</keyword>
<feature type="region of interest" description="Disordered" evidence="9">
    <location>
        <begin position="282"/>
        <end position="304"/>
    </location>
</feature>
<dbReference type="InterPro" id="IPR050482">
    <property type="entry name" value="Sensor_HK_TwoCompSys"/>
</dbReference>
<organism evidence="12 13">
    <name type="scientific">Streptomyces cacaoi</name>
    <dbReference type="NCBI Taxonomy" id="1898"/>
    <lineage>
        <taxon>Bacteria</taxon>
        <taxon>Bacillati</taxon>
        <taxon>Actinomycetota</taxon>
        <taxon>Actinomycetes</taxon>
        <taxon>Kitasatosporales</taxon>
        <taxon>Streptomycetaceae</taxon>
        <taxon>Streptomyces</taxon>
    </lineage>
</organism>
<evidence type="ECO:0000256" key="9">
    <source>
        <dbReference type="SAM" id="MobiDB-lite"/>
    </source>
</evidence>
<dbReference type="InterPro" id="IPR036890">
    <property type="entry name" value="HATPase_C_sf"/>
</dbReference>
<feature type="region of interest" description="Disordered" evidence="9">
    <location>
        <begin position="184"/>
        <end position="216"/>
    </location>
</feature>
<feature type="transmembrane region" description="Helical" evidence="10">
    <location>
        <begin position="43"/>
        <end position="63"/>
    </location>
</feature>
<evidence type="ECO:0000256" key="5">
    <source>
        <dbReference type="ARBA" id="ARBA00022741"/>
    </source>
</evidence>
<feature type="transmembrane region" description="Helical" evidence="10">
    <location>
        <begin position="6"/>
        <end position="31"/>
    </location>
</feature>
<evidence type="ECO:0000256" key="4">
    <source>
        <dbReference type="ARBA" id="ARBA00022679"/>
    </source>
</evidence>
<feature type="transmembrane region" description="Helical" evidence="10">
    <location>
        <begin position="400"/>
        <end position="422"/>
    </location>
</feature>
<evidence type="ECO:0000256" key="10">
    <source>
        <dbReference type="SAM" id="Phobius"/>
    </source>
</evidence>
<keyword evidence="10" id="KW-0812">Transmembrane</keyword>
<dbReference type="GO" id="GO:0016020">
    <property type="term" value="C:membrane"/>
    <property type="evidence" value="ECO:0007669"/>
    <property type="project" value="InterPro"/>
</dbReference>
<gene>
    <name evidence="12" type="ORF">SCA03_46310</name>
</gene>
<feature type="region of interest" description="Disordered" evidence="9">
    <location>
        <begin position="521"/>
        <end position="563"/>
    </location>
</feature>
<evidence type="ECO:0000256" key="6">
    <source>
        <dbReference type="ARBA" id="ARBA00022777"/>
    </source>
</evidence>
<comment type="caution">
    <text evidence="12">The sequence shown here is derived from an EMBL/GenBank/DDBJ whole genome shotgun (WGS) entry which is preliminary data.</text>
</comment>
<keyword evidence="13" id="KW-1185">Reference proteome</keyword>
<sequence length="563" mass="58395">MLTCAAGVTAVAAVLADVRWAVATALCAFVAGRHPGRALHAAFALAVVLAADMAAVLAVPGWLPAGSRFVAVVIGAGMLFWFAGRLWLQYVELSRAGWERAERLTRERRLVAAQARLRERARIARDMHDVLGHELSLLALSAGALKLSPGLGPEQRRAAEDIRGRAETAVERLGEVIGVLREEPATAPLAPAGTAGSHGSDGSHGSAGAAGSDVRRLADEASAAGLRVRLHIEGEPEAVPDAVLRAVHRVAQEGLTNVARHAPGSAAVVRVAYGGAASRVTVENDAPPATGRTGGARSRGGHGLVGLDERVRLAGGTFGCGPRPDGGFTVHAHLPHPGPGRPAPPPRDVPTGARPGPEPAPADGAAELPGDGRPSGTGRGAEEWGLAPVRRAGRRRIGRTVLVALTASLLAATVLGAVLTWWDMRVAQRSVLAREDFARLHPGMSRAEVEPYLPAEPTRRRTAGTPPEPAGGNLSCEYYVMTADPFADESGDTYRLCFRTPRGAGDTADSTLLTAETLRAGEARSAHPPRQEPRPEALPVSRAAPGAAAAPALHAPQEEGGGR</sequence>
<keyword evidence="10" id="KW-1133">Transmembrane helix</keyword>
<feature type="region of interest" description="Disordered" evidence="9">
    <location>
        <begin position="324"/>
        <end position="387"/>
    </location>
</feature>
<keyword evidence="5" id="KW-0547">Nucleotide-binding</keyword>
<feature type="compositionally biased region" description="Pro residues" evidence="9">
    <location>
        <begin position="336"/>
        <end position="348"/>
    </location>
</feature>
<evidence type="ECO:0000259" key="11">
    <source>
        <dbReference type="Pfam" id="PF07730"/>
    </source>
</evidence>
<proteinExistence type="predicted"/>
<reference evidence="12 13" key="1">
    <citation type="submission" date="2019-06" db="EMBL/GenBank/DDBJ databases">
        <title>Whole genome shotgun sequence of Streptomyces cacaoi subsp. cacaoi NBRC 12748.</title>
        <authorList>
            <person name="Hosoyama A."/>
            <person name="Uohara A."/>
            <person name="Ohji S."/>
            <person name="Ichikawa N."/>
        </authorList>
    </citation>
    <scope>NUCLEOTIDE SEQUENCE [LARGE SCALE GENOMIC DNA]</scope>
    <source>
        <strain evidence="12 13">NBRC 12748</strain>
    </source>
</reference>
<dbReference type="PANTHER" id="PTHR24421:SF10">
    <property type="entry name" value="NITRATE_NITRITE SENSOR PROTEIN NARQ"/>
    <property type="match status" value="1"/>
</dbReference>
<feature type="compositionally biased region" description="Low complexity" evidence="9">
    <location>
        <begin position="361"/>
        <end position="372"/>
    </location>
</feature>
<dbReference type="Gene3D" id="1.20.5.1930">
    <property type="match status" value="1"/>
</dbReference>
<dbReference type="CDD" id="cd16917">
    <property type="entry name" value="HATPase_UhpB-NarQ-NarX-like"/>
    <property type="match status" value="1"/>
</dbReference>
<dbReference type="GO" id="GO:0046983">
    <property type="term" value="F:protein dimerization activity"/>
    <property type="evidence" value="ECO:0007669"/>
    <property type="project" value="InterPro"/>
</dbReference>
<feature type="compositionally biased region" description="Basic and acidic residues" evidence="9">
    <location>
        <begin position="521"/>
        <end position="535"/>
    </location>
</feature>
<evidence type="ECO:0000256" key="7">
    <source>
        <dbReference type="ARBA" id="ARBA00022840"/>
    </source>
</evidence>
<dbReference type="Proteomes" id="UP000319210">
    <property type="component" value="Unassembled WGS sequence"/>
</dbReference>
<evidence type="ECO:0000313" key="13">
    <source>
        <dbReference type="Proteomes" id="UP000319210"/>
    </source>
</evidence>
<keyword evidence="4" id="KW-0808">Transferase</keyword>
<evidence type="ECO:0000256" key="8">
    <source>
        <dbReference type="ARBA" id="ARBA00023012"/>
    </source>
</evidence>
<feature type="transmembrane region" description="Helical" evidence="10">
    <location>
        <begin position="69"/>
        <end position="88"/>
    </location>
</feature>
<protein>
    <recommendedName>
        <fullName evidence="2">histidine kinase</fullName>
        <ecNumber evidence="2">2.7.13.3</ecNumber>
    </recommendedName>
</protein>
<keyword evidence="10" id="KW-0472">Membrane</keyword>
<feature type="domain" description="Signal transduction histidine kinase subgroup 3 dimerisation and phosphoacceptor" evidence="11">
    <location>
        <begin position="119"/>
        <end position="183"/>
    </location>
</feature>
<keyword evidence="7" id="KW-0067">ATP-binding</keyword>
<keyword evidence="8" id="KW-0902">Two-component regulatory system</keyword>